<proteinExistence type="predicted"/>
<name>A0A9W7GAS3_9STRA</name>
<dbReference type="Gene3D" id="3.30.1470.10">
    <property type="entry name" value="Photosystem I PsaD, reaction center subunit II"/>
    <property type="match status" value="1"/>
</dbReference>
<sequence length="356" mass="40428">MEASPDVINDTADLFGVDLQEEPYLCWIMREFVLNPLPPNYSKAINERGEDGYVNDITGEGSSEHPAMRFFAGLIEKERAKQQEVHLMRSTSGVSKSPMNSLSLDKTSLGEGGVDFSPIPPRSISPQTLPSLVESNPSLTNQWMEFNTEEGKYYHNFYRGNTTATLTPAMNVIQAPVAMKKNQNLLRAKSDFMPRLLRFRSWWQETKSFEGGIERNEIEIIFDTLTNELKIKSINGLDTASEYSCDNVDNLTFLDFHVDAVLNIMGRPTTLMQAALETQRWYDIEFKKLTKVRDRLRVEIRKYDIKAATSRPPASPTKGSKVKSLRYLVEQCEHSATKLYQLRPVAVDMVLQALLS</sequence>
<organism evidence="1 2">
    <name type="scientific">Triparma columacea</name>
    <dbReference type="NCBI Taxonomy" id="722753"/>
    <lineage>
        <taxon>Eukaryota</taxon>
        <taxon>Sar</taxon>
        <taxon>Stramenopiles</taxon>
        <taxon>Ochrophyta</taxon>
        <taxon>Bolidophyceae</taxon>
        <taxon>Parmales</taxon>
        <taxon>Triparmaceae</taxon>
        <taxon>Triparma</taxon>
    </lineage>
</organism>
<dbReference type="OrthoDB" id="551993at2759"/>
<evidence type="ECO:0000313" key="1">
    <source>
        <dbReference type="EMBL" id="GMI39539.1"/>
    </source>
</evidence>
<comment type="caution">
    <text evidence="1">The sequence shown here is derived from an EMBL/GenBank/DDBJ whole genome shotgun (WGS) entry which is preliminary data.</text>
</comment>
<accession>A0A9W7GAS3</accession>
<protein>
    <submittedName>
        <fullName evidence="1">Uncharacterized protein</fullName>
    </submittedName>
</protein>
<dbReference type="Proteomes" id="UP001165065">
    <property type="component" value="Unassembled WGS sequence"/>
</dbReference>
<evidence type="ECO:0000313" key="2">
    <source>
        <dbReference type="Proteomes" id="UP001165065"/>
    </source>
</evidence>
<keyword evidence="2" id="KW-1185">Reference proteome</keyword>
<reference evidence="2" key="1">
    <citation type="journal article" date="2023" name="Commun. Biol.">
        <title>Genome analysis of Parmales, the sister group of diatoms, reveals the evolutionary specialization of diatoms from phago-mixotrophs to photoautotrophs.</title>
        <authorList>
            <person name="Ban H."/>
            <person name="Sato S."/>
            <person name="Yoshikawa S."/>
            <person name="Yamada K."/>
            <person name="Nakamura Y."/>
            <person name="Ichinomiya M."/>
            <person name="Sato N."/>
            <person name="Blanc-Mathieu R."/>
            <person name="Endo H."/>
            <person name="Kuwata A."/>
            <person name="Ogata H."/>
        </authorList>
    </citation>
    <scope>NUCLEOTIDE SEQUENCE [LARGE SCALE GENOMIC DNA]</scope>
</reference>
<dbReference type="AlphaFoldDB" id="A0A9W7GAS3"/>
<dbReference type="EMBL" id="BRYA01001141">
    <property type="protein sequence ID" value="GMI39539.1"/>
    <property type="molecule type" value="Genomic_DNA"/>
</dbReference>
<gene>
    <name evidence="1" type="ORF">TrCOL_g11533</name>
</gene>